<feature type="compositionally biased region" description="Polar residues" evidence="5">
    <location>
        <begin position="481"/>
        <end position="490"/>
    </location>
</feature>
<dbReference type="GO" id="GO:0003729">
    <property type="term" value="F:mRNA binding"/>
    <property type="evidence" value="ECO:0007669"/>
    <property type="project" value="UniProtKB-ARBA"/>
</dbReference>
<dbReference type="InterPro" id="IPR035104">
    <property type="entry name" value="Ribosomal_protein_S1-like"/>
</dbReference>
<keyword evidence="3" id="KW-0687">Ribonucleoprotein</keyword>
<dbReference type="RefSeq" id="WP_005662188.1">
    <property type="nucleotide sequence ID" value="NZ_ABTR02000001.1"/>
</dbReference>
<dbReference type="PROSITE" id="PS50126">
    <property type="entry name" value="S1"/>
    <property type="match status" value="5"/>
</dbReference>
<dbReference type="Gene3D" id="2.40.50.140">
    <property type="entry name" value="Nucleic acid-binding proteins"/>
    <property type="match status" value="5"/>
</dbReference>
<evidence type="ECO:0000256" key="2">
    <source>
        <dbReference type="ARBA" id="ARBA00022980"/>
    </source>
</evidence>
<dbReference type="PANTHER" id="PTHR10724">
    <property type="entry name" value="30S RIBOSOMAL PROTEIN S1"/>
    <property type="match status" value="1"/>
</dbReference>
<dbReference type="GO" id="GO:0005737">
    <property type="term" value="C:cytoplasm"/>
    <property type="evidence" value="ECO:0007669"/>
    <property type="project" value="UniProtKB-ARBA"/>
</dbReference>
<dbReference type="PRINTS" id="PR00681">
    <property type="entry name" value="RIBOSOMALS1"/>
</dbReference>
<feature type="domain" description="S1 motif" evidence="6">
    <location>
        <begin position="303"/>
        <end position="372"/>
    </location>
</feature>
<dbReference type="CDD" id="cd05688">
    <property type="entry name" value="S1_RPS1_repeat_ec3"/>
    <property type="match status" value="2"/>
</dbReference>
<dbReference type="AlphaFoldDB" id="D2Z410"/>
<name>D2Z410_9BACT</name>
<dbReference type="SUPFAM" id="SSF50249">
    <property type="entry name" value="Nucleic acid-binding proteins"/>
    <property type="match status" value="5"/>
</dbReference>
<comment type="function">
    <text evidence="4">Binds mRNA; thus facilitating recognition of the initiation point. It is needed to translate mRNA with a short Shine-Dalgarno (SD) purine-rich sequence.</text>
</comment>
<keyword evidence="2" id="KW-0689">Ribosomal protein</keyword>
<dbReference type="GO" id="GO:0006412">
    <property type="term" value="P:translation"/>
    <property type="evidence" value="ECO:0007669"/>
    <property type="project" value="TreeGrafter"/>
</dbReference>
<dbReference type="EMBL" id="ABTR02000001">
    <property type="protein sequence ID" value="EFC92271.1"/>
    <property type="molecule type" value="Genomic_DNA"/>
</dbReference>
<dbReference type="SMART" id="SM00316">
    <property type="entry name" value="S1"/>
    <property type="match status" value="5"/>
</dbReference>
<evidence type="ECO:0000256" key="1">
    <source>
        <dbReference type="ARBA" id="ARBA00006767"/>
    </source>
</evidence>
<feature type="domain" description="S1 motif" evidence="6">
    <location>
        <begin position="124"/>
        <end position="197"/>
    </location>
</feature>
<feature type="region of interest" description="Disordered" evidence="5">
    <location>
        <begin position="1"/>
        <end position="23"/>
    </location>
</feature>
<evidence type="ECO:0000256" key="5">
    <source>
        <dbReference type="SAM" id="MobiDB-lite"/>
    </source>
</evidence>
<feature type="region of interest" description="Disordered" evidence="5">
    <location>
        <begin position="458"/>
        <end position="499"/>
    </location>
</feature>
<evidence type="ECO:0000313" key="8">
    <source>
        <dbReference type="Proteomes" id="UP000006427"/>
    </source>
</evidence>
<dbReference type="STRING" id="469381.Dpep_2249"/>
<organism evidence="7 8">
    <name type="scientific">Dethiosulfovibrio peptidovorans DSM 11002</name>
    <dbReference type="NCBI Taxonomy" id="469381"/>
    <lineage>
        <taxon>Bacteria</taxon>
        <taxon>Thermotogati</taxon>
        <taxon>Synergistota</taxon>
        <taxon>Synergistia</taxon>
        <taxon>Synergistales</taxon>
        <taxon>Dethiosulfovibrionaceae</taxon>
        <taxon>Dethiosulfovibrio</taxon>
    </lineage>
</organism>
<evidence type="ECO:0000256" key="4">
    <source>
        <dbReference type="ARBA" id="ARBA00025604"/>
    </source>
</evidence>
<dbReference type="PANTHER" id="PTHR10724:SF7">
    <property type="entry name" value="SMALL RIBOSOMAL SUBUNIT PROTEIN BS1C"/>
    <property type="match status" value="1"/>
</dbReference>
<reference evidence="7 8" key="1">
    <citation type="journal article" date="2010" name="Stand. Genomic Sci.">
        <title>Permanent draft genome sequence of Dethiosulfovibrio peptidovorans type strain (SEBR 4207).</title>
        <authorList>
            <person name="Labutti K."/>
            <person name="Mayilraj S."/>
            <person name="Clum A."/>
            <person name="Lucas S."/>
            <person name="Glavina Del Rio T."/>
            <person name="Nolan M."/>
            <person name="Tice H."/>
            <person name="Cheng J.F."/>
            <person name="Pitluck S."/>
            <person name="Liolios K."/>
            <person name="Ivanova N."/>
            <person name="Mavromatis K."/>
            <person name="Mikhailova N."/>
            <person name="Pati A."/>
            <person name="Goodwin L."/>
            <person name="Chen A."/>
            <person name="Palaniappan K."/>
            <person name="Land M."/>
            <person name="Hauser L."/>
            <person name="Chang Y.J."/>
            <person name="Jeffries C.D."/>
            <person name="Rohde M."/>
            <person name="Spring S."/>
            <person name="Goker M."/>
            <person name="Woyke T."/>
            <person name="Bristow J."/>
            <person name="Eisen J.A."/>
            <person name="Markowitz V."/>
            <person name="Hugenholtz P."/>
            <person name="Kyrpides N.C."/>
            <person name="Klenk H.P."/>
            <person name="Lapidus A."/>
        </authorList>
    </citation>
    <scope>NUCLEOTIDE SEQUENCE [LARGE SCALE GENOMIC DNA]</scope>
    <source>
        <strain evidence="7 8">DSM 11002</strain>
    </source>
</reference>
<accession>D2Z410</accession>
<sequence length="512" mass="57719">MSEDMQNYTNEENTTETMDESAPMTMEELLESTGGLEEIHRGKVVSGKVVDQVDGGWLVDVGYKCEGFLPTREWSHHILVDDNEEPELGQELQVQVVNIRQGEESQLIVSRWRCEFDRRWQELEEKISGQETFSVRGLRKVKGGLMVDCCSLEGFIPISHLAEEGRGVNPGKFIDEVFDVKLLEKDRRKRRLVLSRRTILDEELKEQRENFYRDVTEGTVLEGTVSSLTSFGVFVNLGPIDGLVHISELSWQRNAKPKDIAKKGDTVKVKVIGIDQEHNRISLSVKQTQSDPWETITERWKDGDTATGTVTNVTDFGAFVEVEPGIEGLIHIGDLSWTRIKHPKEVIKKGQEVETVVLNVDPVKKRLSLGYKQLNDPWDGIEDRYSRGQDIPVKVVRLADFGAFVELEKGVEGLIHISQLSTRRVEKPGDVLSEGQEVTARVIEVNPDDRRIRLSISALEEGDRRQRAPQGGARKKKSDGSNRPMTNFQSEEGPITLGDAFGEALGNLFDKD</sequence>
<evidence type="ECO:0000256" key="3">
    <source>
        <dbReference type="ARBA" id="ARBA00023274"/>
    </source>
</evidence>
<dbReference type="FunFam" id="2.40.50.140:FF:000051">
    <property type="entry name" value="RNA-binding transcriptional accessory protein"/>
    <property type="match status" value="1"/>
</dbReference>
<feature type="domain" description="S1 motif" evidence="6">
    <location>
        <begin position="218"/>
        <end position="286"/>
    </location>
</feature>
<dbReference type="Proteomes" id="UP000006427">
    <property type="component" value="Unassembled WGS sequence"/>
</dbReference>
<dbReference type="Pfam" id="PF00575">
    <property type="entry name" value="S1"/>
    <property type="match status" value="5"/>
</dbReference>
<comment type="caution">
    <text evidence="7">The sequence shown here is derived from an EMBL/GenBank/DDBJ whole genome shotgun (WGS) entry which is preliminary data.</text>
</comment>
<gene>
    <name evidence="7" type="ORF">Dpep_2249</name>
</gene>
<feature type="domain" description="S1 motif" evidence="6">
    <location>
        <begin position="388"/>
        <end position="457"/>
    </location>
</feature>
<dbReference type="GO" id="GO:0003735">
    <property type="term" value="F:structural constituent of ribosome"/>
    <property type="evidence" value="ECO:0007669"/>
    <property type="project" value="TreeGrafter"/>
</dbReference>
<dbReference type="InterPro" id="IPR003029">
    <property type="entry name" value="S1_domain"/>
</dbReference>
<dbReference type="InterPro" id="IPR050437">
    <property type="entry name" value="Ribos_protein_bS1-like"/>
</dbReference>
<keyword evidence="8" id="KW-1185">Reference proteome</keyword>
<dbReference type="eggNOG" id="COG0539">
    <property type="taxonomic scope" value="Bacteria"/>
</dbReference>
<dbReference type="CDD" id="cd04465">
    <property type="entry name" value="S1_RPS1_repeat_ec2_hs2"/>
    <property type="match status" value="1"/>
</dbReference>
<protein>
    <submittedName>
        <fullName evidence="7">RNA binding S1 domain protein</fullName>
    </submittedName>
</protein>
<dbReference type="InterPro" id="IPR012340">
    <property type="entry name" value="NA-bd_OB-fold"/>
</dbReference>
<feature type="domain" description="S1 motif" evidence="6">
    <location>
        <begin position="42"/>
        <end position="112"/>
    </location>
</feature>
<evidence type="ECO:0000313" key="7">
    <source>
        <dbReference type="EMBL" id="EFC92271.1"/>
    </source>
</evidence>
<evidence type="ECO:0000259" key="6">
    <source>
        <dbReference type="PROSITE" id="PS50126"/>
    </source>
</evidence>
<proteinExistence type="inferred from homology"/>
<comment type="similarity">
    <text evidence="1">Belongs to the bacterial ribosomal protein bS1 family.</text>
</comment>
<dbReference type="FunFam" id="2.40.50.140:FF:000103">
    <property type="entry name" value="protein RRP5 homolog"/>
    <property type="match status" value="1"/>
</dbReference>
<dbReference type="PaxDb" id="469381-Dpep_2249"/>